<evidence type="ECO:0000256" key="2">
    <source>
        <dbReference type="ARBA" id="ARBA00004141"/>
    </source>
</evidence>
<dbReference type="PANTHER" id="PTHR48018">
    <property type="entry name" value="OLFACTORY RECEPTOR"/>
    <property type="match status" value="1"/>
</dbReference>
<protein>
    <submittedName>
        <fullName evidence="13">LOW QUALITY PROTEIN: olfactory receptor 5M9</fullName>
    </submittedName>
</protein>
<keyword evidence="6 10" id="KW-0472">Membrane</keyword>
<dbReference type="RefSeq" id="XP_014939834.3">
    <property type="nucleotide sequence ID" value="XM_015084348.3"/>
</dbReference>
<dbReference type="SUPFAM" id="SSF81321">
    <property type="entry name" value="Family A G protein-coupled receptor-like"/>
    <property type="match status" value="2"/>
</dbReference>
<comment type="subcellular location">
    <subcellularLocation>
        <location evidence="2">Membrane</location>
        <topology evidence="2">Multi-pass membrane protein</topology>
    </subcellularLocation>
</comment>
<dbReference type="InterPro" id="IPR017452">
    <property type="entry name" value="GPCR_Rhodpsn_7TM"/>
</dbReference>
<evidence type="ECO:0000256" key="10">
    <source>
        <dbReference type="SAM" id="Phobius"/>
    </source>
</evidence>
<feature type="transmembrane region" description="Helical" evidence="10">
    <location>
        <begin position="138"/>
        <end position="160"/>
    </location>
</feature>
<dbReference type="PRINTS" id="PR00245">
    <property type="entry name" value="OLFACTORYR"/>
</dbReference>
<keyword evidence="7 9" id="KW-0675">Receptor</keyword>
<comment type="similarity">
    <text evidence="9">Belongs to the G-protein coupled receptor 1 family.</text>
</comment>
<gene>
    <name evidence="13" type="primary">LOC106986170</name>
</gene>
<feature type="domain" description="G-protein coupled receptors family 1 profile" evidence="11">
    <location>
        <begin position="240"/>
        <end position="489"/>
    </location>
</feature>
<evidence type="ECO:0000256" key="1">
    <source>
        <dbReference type="ARBA" id="ARBA00003929"/>
    </source>
</evidence>
<name>A0A6J0A887_ACIJB</name>
<dbReference type="PROSITE" id="PS50262">
    <property type="entry name" value="G_PROTEIN_RECEP_F1_2"/>
    <property type="match status" value="2"/>
</dbReference>
<keyword evidence="3 9" id="KW-0812">Transmembrane</keyword>
<dbReference type="InterPro" id="IPR000725">
    <property type="entry name" value="Olfact_rcpt"/>
</dbReference>
<feature type="transmembrane region" description="Helical" evidence="10">
    <location>
        <begin position="470"/>
        <end position="489"/>
    </location>
</feature>
<evidence type="ECO:0000259" key="11">
    <source>
        <dbReference type="PROSITE" id="PS50262"/>
    </source>
</evidence>
<comment type="function">
    <text evidence="1">Putative odorant or sperm cell receptor.</text>
</comment>
<accession>A0A6J0A887</accession>
<feature type="transmembrane region" description="Helical" evidence="10">
    <location>
        <begin position="23"/>
        <end position="46"/>
    </location>
</feature>
<organism evidence="12 13">
    <name type="scientific">Acinonyx jubatus</name>
    <name type="common">Cheetah</name>
    <dbReference type="NCBI Taxonomy" id="32536"/>
    <lineage>
        <taxon>Eukaryota</taxon>
        <taxon>Metazoa</taxon>
        <taxon>Chordata</taxon>
        <taxon>Craniata</taxon>
        <taxon>Vertebrata</taxon>
        <taxon>Euteleostomi</taxon>
        <taxon>Mammalia</taxon>
        <taxon>Eutheria</taxon>
        <taxon>Laurasiatheria</taxon>
        <taxon>Carnivora</taxon>
        <taxon>Feliformia</taxon>
        <taxon>Felidae</taxon>
        <taxon>Felinae</taxon>
        <taxon>Acinonyx</taxon>
    </lineage>
</organism>
<reference evidence="13" key="1">
    <citation type="submission" date="2025-08" db="UniProtKB">
        <authorList>
            <consortium name="RefSeq"/>
        </authorList>
    </citation>
    <scope>IDENTIFICATION</scope>
    <source>
        <tissue evidence="13">Blood</tissue>
    </source>
</reference>
<feature type="transmembrane region" description="Helical" evidence="10">
    <location>
        <begin position="399"/>
        <end position="425"/>
    </location>
</feature>
<dbReference type="KEGG" id="aju:106986170"/>
<feature type="domain" description="G-protein coupled receptors family 1 profile" evidence="11">
    <location>
        <begin position="39"/>
        <end position="233"/>
    </location>
</feature>
<keyword evidence="12" id="KW-1185">Reference proteome</keyword>
<evidence type="ECO:0000256" key="6">
    <source>
        <dbReference type="ARBA" id="ARBA00023136"/>
    </source>
</evidence>
<evidence type="ECO:0000256" key="8">
    <source>
        <dbReference type="ARBA" id="ARBA00023224"/>
    </source>
</evidence>
<evidence type="ECO:0000313" key="12">
    <source>
        <dbReference type="Proteomes" id="UP001652583"/>
    </source>
</evidence>
<keyword evidence="5 9" id="KW-0297">G-protein coupled receptor</keyword>
<feature type="transmembrane region" description="Helical" evidence="10">
    <location>
        <begin position="437"/>
        <end position="458"/>
    </location>
</feature>
<proteinExistence type="inferred from homology"/>
<dbReference type="PROSITE" id="PS00237">
    <property type="entry name" value="G_PROTEIN_RECEP_F1_1"/>
    <property type="match status" value="1"/>
</dbReference>
<evidence type="ECO:0000256" key="9">
    <source>
        <dbReference type="RuleBase" id="RU000688"/>
    </source>
</evidence>
<dbReference type="GeneID" id="106986170"/>
<dbReference type="CDD" id="cd15412">
    <property type="entry name" value="7tmA_OR5M-like"/>
    <property type="match status" value="1"/>
</dbReference>
<feature type="transmembrane region" description="Helical" evidence="10">
    <location>
        <begin position="290"/>
        <end position="319"/>
    </location>
</feature>
<evidence type="ECO:0000256" key="5">
    <source>
        <dbReference type="ARBA" id="ARBA00023040"/>
    </source>
</evidence>
<dbReference type="Proteomes" id="UP001652583">
    <property type="component" value="Chromosome D1"/>
</dbReference>
<evidence type="ECO:0000256" key="4">
    <source>
        <dbReference type="ARBA" id="ARBA00022989"/>
    </source>
</evidence>
<feature type="transmembrane region" description="Helical" evidence="10">
    <location>
        <begin position="339"/>
        <end position="363"/>
    </location>
</feature>
<evidence type="ECO:0000313" key="13">
    <source>
        <dbReference type="RefSeq" id="XP_014939834.3"/>
    </source>
</evidence>
<dbReference type="AlphaFoldDB" id="A0A6J0A887"/>
<sequence>MLNFTDVTEFILLGLTSHQEWQVLFFVIFLAVYIVTVVGNTGMIMLIKISPQLNSPMYFFLSHLSFVDVWFSSNVTPKMLENLLSETKTISYAGCLVQCFFFIALVHVEIFILAVMAFDRYMAIGNPLLYGSKMSRAVCIRLISFPYIYGFLTSLAATLWTYGLYFCGRIEINHFYCADPPLIKMACAGTFVKEYTMIILAMPNFTDVTEFVLLGLASRQEFQVFFFVIFLVVYTITLLGNVGMIILISISPQLQSPMYFFLSHLSFVDVWFSSNVTPKMLENLLSETKTISYVGCLAQCYFFIALVHMEVYILAVMAFDRYMAICKPLLYGSRMSRIVCVRLISVPYVYGFSVSLICTLWTYGLYFCGNFEINHFYCADPPLIKIACGGVHIKEYTMIVIAGINFTNSLSVVLTSYTLIVVTVLRMRSAEGRKKAFSTCGSHLTAVTLFYGTLIFMYLRRPNEESVEQVKMVAVFYTTVIPMLNPMIYSLRNKDVREAVNKAIAKANVGQ</sequence>
<dbReference type="PRINTS" id="PR00237">
    <property type="entry name" value="GPCRRHODOPSN"/>
</dbReference>
<feature type="transmembrane region" description="Helical" evidence="10">
    <location>
        <begin position="91"/>
        <end position="118"/>
    </location>
</feature>
<dbReference type="InterPro" id="IPR000276">
    <property type="entry name" value="GPCR_Rhodpsn"/>
</dbReference>
<dbReference type="GO" id="GO:0005886">
    <property type="term" value="C:plasma membrane"/>
    <property type="evidence" value="ECO:0007669"/>
    <property type="project" value="UniProtKB-SubCell"/>
</dbReference>
<keyword evidence="4 10" id="KW-1133">Transmembrane helix</keyword>
<dbReference type="GO" id="GO:0004930">
    <property type="term" value="F:G protein-coupled receptor activity"/>
    <property type="evidence" value="ECO:0007669"/>
    <property type="project" value="UniProtKB-KW"/>
</dbReference>
<dbReference type="Pfam" id="PF13853">
    <property type="entry name" value="7tm_4"/>
    <property type="match status" value="2"/>
</dbReference>
<evidence type="ECO:0000256" key="7">
    <source>
        <dbReference type="ARBA" id="ARBA00023170"/>
    </source>
</evidence>
<evidence type="ECO:0000256" key="3">
    <source>
        <dbReference type="ARBA" id="ARBA00022692"/>
    </source>
</evidence>
<dbReference type="Gene3D" id="1.20.1070.10">
    <property type="entry name" value="Rhodopsin 7-helix transmembrane proteins"/>
    <property type="match status" value="2"/>
</dbReference>
<dbReference type="GO" id="GO:0004984">
    <property type="term" value="F:olfactory receptor activity"/>
    <property type="evidence" value="ECO:0007669"/>
    <property type="project" value="InterPro"/>
</dbReference>
<feature type="transmembrane region" description="Helical" evidence="10">
    <location>
        <begin position="224"/>
        <end position="247"/>
    </location>
</feature>
<keyword evidence="8 9" id="KW-0807">Transducer</keyword>